<organism evidence="1 2">
    <name type="scientific">Hyphodiscus hymeniophilus</name>
    <dbReference type="NCBI Taxonomy" id="353542"/>
    <lineage>
        <taxon>Eukaryota</taxon>
        <taxon>Fungi</taxon>
        <taxon>Dikarya</taxon>
        <taxon>Ascomycota</taxon>
        <taxon>Pezizomycotina</taxon>
        <taxon>Leotiomycetes</taxon>
        <taxon>Helotiales</taxon>
        <taxon>Hyphodiscaceae</taxon>
        <taxon>Hyphodiscus</taxon>
    </lineage>
</organism>
<evidence type="ECO:0000313" key="1">
    <source>
        <dbReference type="EMBL" id="KAG0648674.1"/>
    </source>
</evidence>
<evidence type="ECO:0000313" key="2">
    <source>
        <dbReference type="Proteomes" id="UP000785200"/>
    </source>
</evidence>
<dbReference type="OrthoDB" id="3443479at2759"/>
<proteinExistence type="predicted"/>
<reference evidence="1" key="1">
    <citation type="submission" date="2019-07" db="EMBL/GenBank/DDBJ databases">
        <title>Hyphodiscus hymeniophilus genome sequencing and assembly.</title>
        <authorList>
            <person name="Kramer G."/>
            <person name="Nodwell J."/>
        </authorList>
    </citation>
    <scope>NUCLEOTIDE SEQUENCE</scope>
    <source>
        <strain evidence="1">ATCC 34498</strain>
    </source>
</reference>
<gene>
    <name evidence="1" type="ORF">D0Z07_4833</name>
</gene>
<sequence length="100" mass="11615">MCQYYSISPLCGHRTLMAGPSCYLIYGQLQRINDPRESRHSLPFEVPEQCMPNRRNIFIRYVQDYCSWECRNNGLYAERCGAPGARFGPGSERIGVGWRY</sequence>
<keyword evidence="2" id="KW-1185">Reference proteome</keyword>
<protein>
    <submittedName>
        <fullName evidence="1">Uncharacterized protein</fullName>
    </submittedName>
</protein>
<dbReference type="AlphaFoldDB" id="A0A9P7AWZ6"/>
<dbReference type="Proteomes" id="UP000785200">
    <property type="component" value="Unassembled WGS sequence"/>
</dbReference>
<accession>A0A9P7AWZ6</accession>
<name>A0A9P7AWZ6_9HELO</name>
<comment type="caution">
    <text evidence="1">The sequence shown here is derived from an EMBL/GenBank/DDBJ whole genome shotgun (WGS) entry which is preliminary data.</text>
</comment>
<dbReference type="EMBL" id="VNKQ01000009">
    <property type="protein sequence ID" value="KAG0648674.1"/>
    <property type="molecule type" value="Genomic_DNA"/>
</dbReference>